<dbReference type="Proteomes" id="UP000248889">
    <property type="component" value="Unassembled WGS sequence"/>
</dbReference>
<protein>
    <submittedName>
        <fullName evidence="1">Uncharacterized protein</fullName>
    </submittedName>
</protein>
<gene>
    <name evidence="1" type="ORF">DN069_01065</name>
</gene>
<accession>A0A2X0IS80</accession>
<dbReference type="RefSeq" id="WP_111498768.1">
    <property type="nucleotide sequence ID" value="NZ_QKYN01000007.1"/>
</dbReference>
<sequence>MASPEYRNESGIQNINSTVSGAQAVGTGAVASVGTPPEANALAEAVGVLLRQLPALGLDTETAEDAEAHLEDLHAEATAAEPSPGRVRRALSGLKGVLAGVAAAAGALTAVEKAAEPLLRLLG</sequence>
<dbReference type="InterPro" id="IPR045999">
    <property type="entry name" value="DUF5955"/>
</dbReference>
<dbReference type="AlphaFoldDB" id="A0A2X0IS80"/>
<dbReference type="Pfam" id="PF19380">
    <property type="entry name" value="DUF5955"/>
    <property type="match status" value="1"/>
</dbReference>
<reference evidence="1 2" key="1">
    <citation type="submission" date="2018-06" db="EMBL/GenBank/DDBJ databases">
        <title>Streptacidiphilus pinicola sp. nov., isolated from pine grove soil.</title>
        <authorList>
            <person name="Roh S.G."/>
            <person name="Park S."/>
            <person name="Kim M.-K."/>
            <person name="Yun B.-R."/>
            <person name="Park J."/>
            <person name="Kim M.J."/>
            <person name="Kim Y.S."/>
            <person name="Kim S.B."/>
        </authorList>
    </citation>
    <scope>NUCLEOTIDE SEQUENCE [LARGE SCALE GENOMIC DNA]</scope>
    <source>
        <strain evidence="1 2">MMS16-CNU450</strain>
    </source>
</reference>
<comment type="caution">
    <text evidence="1">The sequence shown here is derived from an EMBL/GenBank/DDBJ whole genome shotgun (WGS) entry which is preliminary data.</text>
</comment>
<name>A0A2X0IS80_9ACTN</name>
<evidence type="ECO:0000313" key="2">
    <source>
        <dbReference type="Proteomes" id="UP000248889"/>
    </source>
</evidence>
<keyword evidence="2" id="KW-1185">Reference proteome</keyword>
<proteinExistence type="predicted"/>
<evidence type="ECO:0000313" key="1">
    <source>
        <dbReference type="EMBL" id="RAG87457.1"/>
    </source>
</evidence>
<dbReference type="EMBL" id="QKYN01000007">
    <property type="protein sequence ID" value="RAG87457.1"/>
    <property type="molecule type" value="Genomic_DNA"/>
</dbReference>
<organism evidence="1 2">
    <name type="scientific">Streptacidiphilus pinicola</name>
    <dbReference type="NCBI Taxonomy" id="2219663"/>
    <lineage>
        <taxon>Bacteria</taxon>
        <taxon>Bacillati</taxon>
        <taxon>Actinomycetota</taxon>
        <taxon>Actinomycetes</taxon>
        <taxon>Kitasatosporales</taxon>
        <taxon>Streptomycetaceae</taxon>
        <taxon>Streptacidiphilus</taxon>
    </lineage>
</organism>